<proteinExistence type="predicted"/>
<evidence type="ECO:0000256" key="1">
    <source>
        <dbReference type="SAM" id="MobiDB-lite"/>
    </source>
</evidence>
<dbReference type="InterPro" id="IPR024281">
    <property type="entry name" value="Phage_T7-like_viron_assmbl"/>
</dbReference>
<reference evidence="2" key="1">
    <citation type="journal article" date="2024" name="J. Gen. Virol.">
        <title>Novel phages of Pseudomonas syringae unveil numerous potential auxiliary metabolic genes.</title>
        <authorList>
            <person name="Feltin C."/>
            <person name="Garneau J.R."/>
            <person name="Morris C.E."/>
            <person name="Berard A."/>
            <person name="Torres-Barcelo C."/>
        </authorList>
    </citation>
    <scope>NUCLEOTIDE SEQUENCE</scope>
</reference>
<accession>A0AAU6W2Y1</accession>
<gene>
    <name evidence="2" type="ORF">Lepni01_00030</name>
</gene>
<evidence type="ECO:0000313" key="2">
    <source>
        <dbReference type="EMBL" id="XAI71030.1"/>
    </source>
</evidence>
<name>A0AAU6W2Y1_9VIRU</name>
<protein>
    <submittedName>
        <fullName evidence="2">Virion assembly protein</fullName>
    </submittedName>
</protein>
<sequence length="102" mass="10068">MGKKIKKVVKKVTKAVVKVADPAGVIKEATGGNDAPAQVVEAPAAPTPVAAPAPVSAAVVEAPKDTTEGSDDADTEAAKKAARARGKRGLSVARSAGTGINI</sequence>
<organism evidence="2">
    <name type="scientific">Pseudomonas phage Lepni01</name>
    <dbReference type="NCBI Taxonomy" id="3138536"/>
    <lineage>
        <taxon>Viruses</taxon>
    </lineage>
</organism>
<dbReference type="EMBL" id="PP179331">
    <property type="protein sequence ID" value="XAI71030.1"/>
    <property type="molecule type" value="Genomic_DNA"/>
</dbReference>
<feature type="region of interest" description="Disordered" evidence="1">
    <location>
        <begin position="60"/>
        <end position="102"/>
    </location>
</feature>
<dbReference type="Pfam" id="PF11653">
    <property type="entry name" value="VirionAssem_T7"/>
    <property type="match status" value="1"/>
</dbReference>